<dbReference type="PANTHER" id="PTHR36573">
    <property type="entry name" value="INTERMEMBRANE PHOSPHOLIPID TRANSPORT SYSTEM BINDING PROTEIN MLAC"/>
    <property type="match status" value="1"/>
</dbReference>
<dbReference type="Gene3D" id="3.10.450.710">
    <property type="entry name" value="Tgt2/MlaC"/>
    <property type="match status" value="1"/>
</dbReference>
<dbReference type="InterPro" id="IPR008869">
    <property type="entry name" value="MlaC/ttg2D"/>
</dbReference>
<dbReference type="AlphaFoldDB" id="A0A831RLJ6"/>
<organism evidence="1">
    <name type="scientific">Sedimenticola thiotaurini</name>
    <dbReference type="NCBI Taxonomy" id="1543721"/>
    <lineage>
        <taxon>Bacteria</taxon>
        <taxon>Pseudomonadati</taxon>
        <taxon>Pseudomonadota</taxon>
        <taxon>Gammaproteobacteria</taxon>
        <taxon>Chromatiales</taxon>
        <taxon>Sedimenticolaceae</taxon>
        <taxon>Sedimenticola</taxon>
    </lineage>
</organism>
<dbReference type="Proteomes" id="UP000886251">
    <property type="component" value="Unassembled WGS sequence"/>
</dbReference>
<protein>
    <submittedName>
        <fullName evidence="1">ABC transporter substrate-binding protein</fullName>
    </submittedName>
</protein>
<dbReference type="InterPro" id="IPR042245">
    <property type="entry name" value="Tgt2/MlaC_sf"/>
</dbReference>
<proteinExistence type="predicted"/>
<reference evidence="1" key="1">
    <citation type="journal article" date="2020" name="mSystems">
        <title>Genome- and Community-Level Interaction Insights into Carbon Utilization and Element Cycling Functions of Hydrothermarchaeota in Hydrothermal Sediment.</title>
        <authorList>
            <person name="Zhou Z."/>
            <person name="Liu Y."/>
            <person name="Xu W."/>
            <person name="Pan J."/>
            <person name="Luo Z.H."/>
            <person name="Li M."/>
        </authorList>
    </citation>
    <scope>NUCLEOTIDE SEQUENCE [LARGE SCALE GENOMIC DNA]</scope>
    <source>
        <strain evidence="1">HyVt-443</strain>
    </source>
</reference>
<dbReference type="EMBL" id="DRKP01000121">
    <property type="protein sequence ID" value="HEB96835.1"/>
    <property type="molecule type" value="Genomic_DNA"/>
</dbReference>
<evidence type="ECO:0000313" key="1">
    <source>
        <dbReference type="EMBL" id="HEB96835.1"/>
    </source>
</evidence>
<gene>
    <name evidence="1" type="ORF">ENI96_10450</name>
</gene>
<name>A0A831RLJ6_9GAMM</name>
<sequence length="76" mass="9140">MLAEMKNRKRELQANPEKIYRLVDQIVLPRFDFERMSRLALGRHWRKASEQQRQAFVAAFRQLLVRTYATALLNYS</sequence>
<feature type="non-terminal residue" evidence="1">
    <location>
        <position position="76"/>
    </location>
</feature>
<dbReference type="PANTHER" id="PTHR36573:SF1">
    <property type="entry name" value="INTERMEMBRANE PHOSPHOLIPID TRANSPORT SYSTEM BINDING PROTEIN MLAC"/>
    <property type="match status" value="1"/>
</dbReference>
<comment type="caution">
    <text evidence="1">The sequence shown here is derived from an EMBL/GenBank/DDBJ whole genome shotgun (WGS) entry which is preliminary data.</text>
</comment>
<dbReference type="Pfam" id="PF05494">
    <property type="entry name" value="MlaC"/>
    <property type="match status" value="1"/>
</dbReference>
<accession>A0A831RLJ6</accession>